<feature type="transmembrane region" description="Helical" evidence="1">
    <location>
        <begin position="29"/>
        <end position="52"/>
    </location>
</feature>
<evidence type="ECO:0000313" key="2">
    <source>
        <dbReference type="EMBL" id="CRI42421.1"/>
    </source>
</evidence>
<dbReference type="EMBL" id="LN847043">
    <property type="protein sequence ID" value="CRI42421.1"/>
    <property type="molecule type" value="Genomic_DNA"/>
</dbReference>
<sequence>MATVAQTPQTTQPQPSVSHKATHRYCSWAFFKPILVSLGLLLASLTTLGLVIASGVTLSLGIGIVLAIQIVLAGIALVLAFNHIRQFKQARTAELNSMKMISAPAAATVQKQKLEDRYSSK</sequence>
<reference evidence="2" key="1">
    <citation type="submission" date="2015-05" db="EMBL/GenBank/DDBJ databases">
        <authorList>
            <person name="Rattei Thomas"/>
        </authorList>
    </citation>
    <scope>NUCLEOTIDE SEQUENCE</scope>
    <source>
        <strain evidence="2">DC9</strain>
    </source>
</reference>
<feature type="transmembrane region" description="Helical" evidence="1">
    <location>
        <begin position="58"/>
        <end position="81"/>
    </location>
</feature>
<evidence type="ECO:0000256" key="1">
    <source>
        <dbReference type="SAM" id="Phobius"/>
    </source>
</evidence>
<dbReference type="AlphaFoldDB" id="A0A0F7WSF6"/>
<organism evidence="2">
    <name type="scientific">Chlamydia pneumoniae</name>
    <name type="common">Chlamydophila pneumoniae</name>
    <dbReference type="NCBI Taxonomy" id="83558"/>
    <lineage>
        <taxon>Bacteria</taxon>
        <taxon>Pseudomonadati</taxon>
        <taxon>Chlamydiota</taxon>
        <taxon>Chlamydiia</taxon>
        <taxon>Chlamydiales</taxon>
        <taxon>Chlamydiaceae</taxon>
        <taxon>Chlamydia/Chlamydophila group</taxon>
        <taxon>Chlamydia</taxon>
    </lineage>
</organism>
<accession>A0A0F7WSF6</accession>
<gene>
    <name evidence="2" type="ORF">BN1224_DC9_BL_00090</name>
</gene>
<proteinExistence type="predicted"/>
<keyword evidence="1" id="KW-1133">Transmembrane helix</keyword>
<keyword evidence="1" id="KW-0472">Membrane</keyword>
<keyword evidence="1" id="KW-0812">Transmembrane</keyword>
<name>A0A0F7WSF6_CHLPN</name>
<protein>
    <submittedName>
        <fullName evidence="2">CPj0308 protein</fullName>
    </submittedName>
</protein>